<evidence type="ECO:0000313" key="1">
    <source>
        <dbReference type="EMBL" id="PRD56478.1"/>
    </source>
</evidence>
<organism evidence="1 2">
    <name type="scientific">Sphingobacterium gobiense</name>
    <dbReference type="NCBI Taxonomy" id="1382456"/>
    <lineage>
        <taxon>Bacteria</taxon>
        <taxon>Pseudomonadati</taxon>
        <taxon>Bacteroidota</taxon>
        <taxon>Sphingobacteriia</taxon>
        <taxon>Sphingobacteriales</taxon>
        <taxon>Sphingobacteriaceae</taxon>
        <taxon>Sphingobacterium</taxon>
    </lineage>
</organism>
<gene>
    <name evidence="1" type="ORF">C5749_04330</name>
</gene>
<name>A0A2S9JTD7_9SPHI</name>
<protein>
    <submittedName>
        <fullName evidence="1">Uncharacterized protein</fullName>
    </submittedName>
</protein>
<accession>A0A2S9JTD7</accession>
<keyword evidence="2" id="KW-1185">Reference proteome</keyword>
<dbReference type="EMBL" id="PVBS01000001">
    <property type="protein sequence ID" value="PRD56478.1"/>
    <property type="molecule type" value="Genomic_DNA"/>
</dbReference>
<dbReference type="Proteomes" id="UP000238642">
    <property type="component" value="Unassembled WGS sequence"/>
</dbReference>
<evidence type="ECO:0000313" key="2">
    <source>
        <dbReference type="Proteomes" id="UP000238642"/>
    </source>
</evidence>
<sequence length="104" mass="11645">MESNSNTFVIKTYTSVEKVNAFTTKALTQTTNTKLFYTFSIDFLPSRNAFSSIRNGNLANTPPFIAKLFVFHNNDFADRLKSIKISPNSSAFVLNTEGYTITSN</sequence>
<proteinExistence type="predicted"/>
<reference evidence="1 2" key="1">
    <citation type="submission" date="2018-02" db="EMBL/GenBank/DDBJ databases">
        <title>The draft genome of Sphingobacterium gobiense H7.</title>
        <authorList>
            <person name="Li L."/>
            <person name="Liu L."/>
            <person name="Zhang X."/>
            <person name="Wang T."/>
            <person name="Liang L."/>
        </authorList>
    </citation>
    <scope>NUCLEOTIDE SEQUENCE [LARGE SCALE GENOMIC DNA]</scope>
    <source>
        <strain evidence="1 2">ACCC 05757</strain>
    </source>
</reference>
<comment type="caution">
    <text evidence="1">The sequence shown here is derived from an EMBL/GenBank/DDBJ whole genome shotgun (WGS) entry which is preliminary data.</text>
</comment>
<dbReference type="AlphaFoldDB" id="A0A2S9JTD7"/>